<keyword evidence="6" id="KW-0769">Symport</keyword>
<comment type="caution">
    <text evidence="11">The sequence shown here is derived from an EMBL/GenBank/DDBJ whole genome shotgun (WGS) entry which is preliminary data.</text>
</comment>
<feature type="transmembrane region" description="Helical" evidence="10">
    <location>
        <begin position="168"/>
        <end position="189"/>
    </location>
</feature>
<evidence type="ECO:0000256" key="2">
    <source>
        <dbReference type="ARBA" id="ARBA00022448"/>
    </source>
</evidence>
<evidence type="ECO:0000256" key="1">
    <source>
        <dbReference type="ARBA" id="ARBA00006430"/>
    </source>
</evidence>
<feature type="compositionally biased region" description="Basic and acidic residues" evidence="9">
    <location>
        <begin position="389"/>
        <end position="405"/>
    </location>
</feature>
<feature type="region of interest" description="Disordered" evidence="9">
    <location>
        <begin position="358"/>
        <end position="405"/>
    </location>
</feature>
<evidence type="ECO:0000256" key="4">
    <source>
        <dbReference type="ARBA" id="ARBA00022597"/>
    </source>
</evidence>
<feature type="transmembrane region" description="Helical" evidence="10">
    <location>
        <begin position="141"/>
        <end position="162"/>
    </location>
</feature>
<evidence type="ECO:0000313" key="12">
    <source>
        <dbReference type="Proteomes" id="UP001143463"/>
    </source>
</evidence>
<dbReference type="GO" id="GO:0015649">
    <property type="term" value="F:2-keto-3-deoxygluconate:proton symporter activity"/>
    <property type="evidence" value="ECO:0007669"/>
    <property type="project" value="InterPro"/>
</dbReference>
<reference evidence="11" key="1">
    <citation type="journal article" date="2014" name="Int. J. Syst. Evol. Microbiol.">
        <title>Complete genome sequence of Corynebacterium casei LMG S-19264T (=DSM 44701T), isolated from a smear-ripened cheese.</title>
        <authorList>
            <consortium name="US DOE Joint Genome Institute (JGI-PGF)"/>
            <person name="Walter F."/>
            <person name="Albersmeier A."/>
            <person name="Kalinowski J."/>
            <person name="Ruckert C."/>
        </authorList>
    </citation>
    <scope>NUCLEOTIDE SEQUENCE</scope>
    <source>
        <strain evidence="11">VKM Ac-1069</strain>
    </source>
</reference>
<keyword evidence="12" id="KW-1185">Reference proteome</keyword>
<evidence type="ECO:0000256" key="8">
    <source>
        <dbReference type="ARBA" id="ARBA00023136"/>
    </source>
</evidence>
<keyword evidence="2" id="KW-0813">Transport</keyword>
<dbReference type="Pfam" id="PF03812">
    <property type="entry name" value="KdgT"/>
    <property type="match status" value="1"/>
</dbReference>
<evidence type="ECO:0000313" key="11">
    <source>
        <dbReference type="EMBL" id="GLL13591.1"/>
    </source>
</evidence>
<feature type="transmembrane region" description="Helical" evidence="10">
    <location>
        <begin position="76"/>
        <end position="95"/>
    </location>
</feature>
<dbReference type="EMBL" id="BSFQ01000023">
    <property type="protein sequence ID" value="GLL13591.1"/>
    <property type="molecule type" value="Genomic_DNA"/>
</dbReference>
<dbReference type="Proteomes" id="UP001143463">
    <property type="component" value="Unassembled WGS sequence"/>
</dbReference>
<evidence type="ECO:0000256" key="3">
    <source>
        <dbReference type="ARBA" id="ARBA00022475"/>
    </source>
</evidence>
<feature type="transmembrane region" description="Helical" evidence="10">
    <location>
        <begin position="196"/>
        <end position="216"/>
    </location>
</feature>
<keyword evidence="3" id="KW-1003">Cell membrane</keyword>
<keyword evidence="5 10" id="KW-0812">Transmembrane</keyword>
<name>A0A9W6L4N2_9PSEU</name>
<keyword evidence="8 10" id="KW-0472">Membrane</keyword>
<keyword evidence="4" id="KW-0762">Sugar transport</keyword>
<gene>
    <name evidence="11" type="primary">kdgT</name>
    <name evidence="11" type="ORF">GCM10017577_47350</name>
</gene>
<protein>
    <submittedName>
        <fullName evidence="11">2-keto-3-deoxygluconate permease</fullName>
    </submittedName>
</protein>
<feature type="transmembrane region" description="Helical" evidence="10">
    <location>
        <begin position="37"/>
        <end position="64"/>
    </location>
</feature>
<organism evidence="11 12">
    <name type="scientific">Pseudonocardia halophobica</name>
    <dbReference type="NCBI Taxonomy" id="29401"/>
    <lineage>
        <taxon>Bacteria</taxon>
        <taxon>Bacillati</taxon>
        <taxon>Actinomycetota</taxon>
        <taxon>Actinomycetes</taxon>
        <taxon>Pseudonocardiales</taxon>
        <taxon>Pseudonocardiaceae</taxon>
        <taxon>Pseudonocardia</taxon>
    </lineage>
</organism>
<feature type="compositionally biased region" description="Polar residues" evidence="9">
    <location>
        <begin position="379"/>
        <end position="388"/>
    </location>
</feature>
<keyword evidence="7 10" id="KW-1133">Transmembrane helix</keyword>
<dbReference type="RefSeq" id="WP_197040759.1">
    <property type="nucleotide sequence ID" value="NZ_BAAAUZ010000040.1"/>
</dbReference>
<evidence type="ECO:0000256" key="7">
    <source>
        <dbReference type="ARBA" id="ARBA00022989"/>
    </source>
</evidence>
<evidence type="ECO:0000256" key="5">
    <source>
        <dbReference type="ARBA" id="ARBA00022692"/>
    </source>
</evidence>
<accession>A0A9W6L4N2</accession>
<comment type="similarity">
    <text evidence="1">Belongs to the KdgT transporter family.</text>
</comment>
<dbReference type="AlphaFoldDB" id="A0A9W6L4N2"/>
<sequence>MAIRIKAGMEKVPGGLMLIPLLVGAVIHTAAPDAGKFFGSFTGAMFTGLAPILGVFYVCLGATLDLKATPYIAKKGGALLGSKILFAAVVGIVAGRLLGEAPISGGLLAGLSVLAVVAALNDTNGGLYMSLMGQFGRNRDVGAYSVMSLESGPFLTMVTLGIAGLSAFPWQALVGAILPLALGMALGNLDPAMRRFLAPAVPALVPFLGLTLGLTINLTAVWQAGLLGIGLGLFVVLIGGAVLLLADKLTGGDGIAGLAAATTAGNAAVVPTIVAQANPAYAPAAQSATVLVAASVVVTAILCPIITVLWARVVLKQPAGGTREAEAALAADLHPHLDHVPADTGESAPGAAHVSVVGDTVADRPHDDRTRTTDRSDGAASTSDPTSRQPERTVRCDRQEREADA</sequence>
<reference evidence="11" key="2">
    <citation type="submission" date="2023-01" db="EMBL/GenBank/DDBJ databases">
        <authorList>
            <person name="Sun Q."/>
            <person name="Evtushenko L."/>
        </authorList>
    </citation>
    <scope>NUCLEOTIDE SEQUENCE</scope>
    <source>
        <strain evidence="11">VKM Ac-1069</strain>
    </source>
</reference>
<feature type="transmembrane region" description="Helical" evidence="10">
    <location>
        <begin position="101"/>
        <end position="120"/>
    </location>
</feature>
<dbReference type="GO" id="GO:0016020">
    <property type="term" value="C:membrane"/>
    <property type="evidence" value="ECO:0007669"/>
    <property type="project" value="InterPro"/>
</dbReference>
<evidence type="ECO:0000256" key="6">
    <source>
        <dbReference type="ARBA" id="ARBA00022847"/>
    </source>
</evidence>
<feature type="transmembrane region" description="Helical" evidence="10">
    <location>
        <begin position="258"/>
        <end position="277"/>
    </location>
</feature>
<feature type="transmembrane region" description="Helical" evidence="10">
    <location>
        <begin position="12"/>
        <end position="31"/>
    </location>
</feature>
<feature type="transmembrane region" description="Helical" evidence="10">
    <location>
        <begin position="289"/>
        <end position="311"/>
    </location>
</feature>
<feature type="compositionally biased region" description="Basic and acidic residues" evidence="9">
    <location>
        <begin position="361"/>
        <end position="377"/>
    </location>
</feature>
<feature type="transmembrane region" description="Helical" evidence="10">
    <location>
        <begin position="222"/>
        <end position="246"/>
    </location>
</feature>
<dbReference type="InterPro" id="IPR004684">
    <property type="entry name" value="2keto-3dGluconate_permease"/>
</dbReference>
<evidence type="ECO:0000256" key="9">
    <source>
        <dbReference type="SAM" id="MobiDB-lite"/>
    </source>
</evidence>
<evidence type="ECO:0000256" key="10">
    <source>
        <dbReference type="SAM" id="Phobius"/>
    </source>
</evidence>
<proteinExistence type="inferred from homology"/>